<keyword evidence="8" id="KW-1185">Reference proteome</keyword>
<dbReference type="FunFam" id="3.40.309.10:FF:000010">
    <property type="entry name" value="Gamma-aminobutyraldehyde dehydrogenase"/>
    <property type="match status" value="1"/>
</dbReference>
<reference evidence="7 8" key="1">
    <citation type="submission" date="2020-04" db="EMBL/GenBank/DDBJ databases">
        <title>Paraburkholderia sp. G-4-1-8 isolated from soil.</title>
        <authorList>
            <person name="Dahal R.H."/>
        </authorList>
    </citation>
    <scope>NUCLEOTIDE SEQUENCE [LARGE SCALE GENOMIC DNA]</scope>
    <source>
        <strain evidence="7 8">G-4-1-8</strain>
    </source>
</reference>
<dbReference type="Gene3D" id="3.40.605.10">
    <property type="entry name" value="Aldehyde Dehydrogenase, Chain A, domain 1"/>
    <property type="match status" value="1"/>
</dbReference>
<feature type="active site" evidence="4">
    <location>
        <position position="246"/>
    </location>
</feature>
<dbReference type="Pfam" id="PF00171">
    <property type="entry name" value="Aldedh"/>
    <property type="match status" value="1"/>
</dbReference>
<evidence type="ECO:0000313" key="7">
    <source>
        <dbReference type="EMBL" id="NML34487.1"/>
    </source>
</evidence>
<dbReference type="Proteomes" id="UP000583127">
    <property type="component" value="Unassembled WGS sequence"/>
</dbReference>
<gene>
    <name evidence="7" type="ORF">HHL14_27105</name>
</gene>
<comment type="similarity">
    <text evidence="1 5">Belongs to the aldehyde dehydrogenase family.</text>
</comment>
<dbReference type="EMBL" id="JABBFZ010000022">
    <property type="protein sequence ID" value="NML34487.1"/>
    <property type="molecule type" value="Genomic_DNA"/>
</dbReference>
<dbReference type="SUPFAM" id="SSF53720">
    <property type="entry name" value="ALDH-like"/>
    <property type="match status" value="1"/>
</dbReference>
<evidence type="ECO:0000313" key="8">
    <source>
        <dbReference type="Proteomes" id="UP000583127"/>
    </source>
</evidence>
<dbReference type="AlphaFoldDB" id="A0A7Y0FFT6"/>
<evidence type="ECO:0000256" key="5">
    <source>
        <dbReference type="RuleBase" id="RU003345"/>
    </source>
</evidence>
<accession>A0A7Y0FFT6</accession>
<dbReference type="PROSITE" id="PS00687">
    <property type="entry name" value="ALDEHYDE_DEHYDR_GLU"/>
    <property type="match status" value="1"/>
</dbReference>
<organism evidence="7 8">
    <name type="scientific">Paraburkholderia antibiotica</name>
    <dbReference type="NCBI Taxonomy" id="2728839"/>
    <lineage>
        <taxon>Bacteria</taxon>
        <taxon>Pseudomonadati</taxon>
        <taxon>Pseudomonadota</taxon>
        <taxon>Betaproteobacteria</taxon>
        <taxon>Burkholderiales</taxon>
        <taxon>Burkholderiaceae</taxon>
        <taxon>Paraburkholderia</taxon>
    </lineage>
</organism>
<evidence type="ECO:0000256" key="1">
    <source>
        <dbReference type="ARBA" id="ARBA00009986"/>
    </source>
</evidence>
<dbReference type="Gene3D" id="3.40.309.10">
    <property type="entry name" value="Aldehyde Dehydrogenase, Chain A, domain 2"/>
    <property type="match status" value="1"/>
</dbReference>
<protein>
    <submittedName>
        <fullName evidence="7">Aldehyde dehydrogenase</fullName>
    </submittedName>
</protein>
<evidence type="ECO:0000256" key="3">
    <source>
        <dbReference type="ARBA" id="ARBA00023027"/>
    </source>
</evidence>
<evidence type="ECO:0000256" key="2">
    <source>
        <dbReference type="ARBA" id="ARBA00023002"/>
    </source>
</evidence>
<keyword evidence="2 5" id="KW-0560">Oxidoreductase</keyword>
<dbReference type="InterPro" id="IPR029510">
    <property type="entry name" value="Ald_DH_CS_GLU"/>
</dbReference>
<sequence>MLIGGRDRAASSGATFVRLNPVSGDVASRAPAATLADADAAVDAAAAAFPAWSALLPTERRTRLLKAAELMDARTGEFIALGIAETGAMANWYGFNVHLAANMLREAAAMTTQIDGSVIPSDTPGSMALAVRQPCGVVLGIAPWNAPVILATRALAMPLACGNTVVLKAAEACPGVHRLIGTVLQEAGLGDGVVNVVTNAPEDAAAIVERLIAHPAVRRVNFTGSTHVGRIIAMHAAKHLKPALLELGGKAPLLVLDDADLDAAVDAIAFGAFFNQGQICMSTERVIVHRSVGDALVERLAAKARTLVARAPTDDNAVLGSMVSAQAAQHVAALIDDARSKGATILAGGPVEGAIMQPTIVDGIQPDMKLYAEESFAPVLTVQRVDSDDEAVRIANDSEFGLSAAVFSRDIARAMAVAKRIESGICHINGPTVHDEAQMPFGGVKSSGYGRFGSKASIAEFTDLRWITIQTGPRHYPI</sequence>
<dbReference type="InterPro" id="IPR015590">
    <property type="entry name" value="Aldehyde_DH_dom"/>
</dbReference>
<dbReference type="InterPro" id="IPR016163">
    <property type="entry name" value="Ald_DH_C"/>
</dbReference>
<name>A0A7Y0FFT6_9BURK</name>
<comment type="caution">
    <text evidence="7">The sequence shown here is derived from an EMBL/GenBank/DDBJ whole genome shotgun (WGS) entry which is preliminary data.</text>
</comment>
<feature type="domain" description="Aldehyde dehydrogenase" evidence="6">
    <location>
        <begin position="12"/>
        <end position="467"/>
    </location>
</feature>
<dbReference type="PANTHER" id="PTHR42986">
    <property type="entry name" value="BENZALDEHYDE DEHYDROGENASE YFMT"/>
    <property type="match status" value="1"/>
</dbReference>
<evidence type="ECO:0000256" key="4">
    <source>
        <dbReference type="PROSITE-ProRule" id="PRU10007"/>
    </source>
</evidence>
<keyword evidence="3" id="KW-0520">NAD</keyword>
<dbReference type="InterPro" id="IPR016161">
    <property type="entry name" value="Ald_DH/histidinol_DH"/>
</dbReference>
<evidence type="ECO:0000259" key="6">
    <source>
        <dbReference type="Pfam" id="PF00171"/>
    </source>
</evidence>
<dbReference type="GO" id="GO:0016620">
    <property type="term" value="F:oxidoreductase activity, acting on the aldehyde or oxo group of donors, NAD or NADP as acceptor"/>
    <property type="evidence" value="ECO:0007669"/>
    <property type="project" value="InterPro"/>
</dbReference>
<dbReference type="PANTHER" id="PTHR42986:SF1">
    <property type="entry name" value="BENZALDEHYDE DEHYDROGENASE YFMT"/>
    <property type="match status" value="1"/>
</dbReference>
<dbReference type="CDD" id="cd07105">
    <property type="entry name" value="ALDH_SaliADH"/>
    <property type="match status" value="1"/>
</dbReference>
<proteinExistence type="inferred from homology"/>
<dbReference type="InterPro" id="IPR016162">
    <property type="entry name" value="Ald_DH_N"/>
</dbReference>